<protein>
    <submittedName>
        <fullName evidence="1">Uncharacterized protein</fullName>
    </submittedName>
</protein>
<reference evidence="2" key="1">
    <citation type="submission" date="2017-01" db="EMBL/GenBank/DDBJ databases">
        <authorList>
            <person name="Wang Y."/>
            <person name="White M."/>
            <person name="Kvist S."/>
            <person name="Moncalvo J.-M."/>
        </authorList>
    </citation>
    <scope>NUCLEOTIDE SEQUENCE [LARGE SCALE GENOMIC DNA]</scope>
    <source>
        <strain evidence="2">ID-206-W2</strain>
    </source>
</reference>
<gene>
    <name evidence="1" type="ORF">AYI69_g18</name>
</gene>
<evidence type="ECO:0000313" key="2">
    <source>
        <dbReference type="Proteomes" id="UP000187429"/>
    </source>
</evidence>
<dbReference type="Proteomes" id="UP000187429">
    <property type="component" value="Unassembled WGS sequence"/>
</dbReference>
<keyword evidence="2" id="KW-1185">Reference proteome</keyword>
<evidence type="ECO:0000313" key="1">
    <source>
        <dbReference type="EMBL" id="OMJ30432.1"/>
    </source>
</evidence>
<name>A0A1R1YU64_9FUNG</name>
<organism evidence="1 2">
    <name type="scientific">Smittium culicis</name>
    <dbReference type="NCBI Taxonomy" id="133412"/>
    <lineage>
        <taxon>Eukaryota</taxon>
        <taxon>Fungi</taxon>
        <taxon>Fungi incertae sedis</taxon>
        <taxon>Zoopagomycota</taxon>
        <taxon>Kickxellomycotina</taxon>
        <taxon>Harpellomycetes</taxon>
        <taxon>Harpellales</taxon>
        <taxon>Legeriomycetaceae</taxon>
        <taxon>Smittium</taxon>
    </lineage>
</organism>
<sequence>MGIVAIYTNKRVKYLATDTNNTRTISSTGLPAAYLKGIVINLPTERSTQVLLQVGWMTEVKSSHGIKLVPTKFNSLIIEPLVRDNIYQD</sequence>
<proteinExistence type="predicted"/>
<accession>A0A1R1YU64</accession>
<dbReference type="AlphaFoldDB" id="A0A1R1YU64"/>
<comment type="caution">
    <text evidence="1">The sequence shown here is derived from an EMBL/GenBank/DDBJ whole genome shotgun (WGS) entry which is preliminary data.</text>
</comment>
<dbReference type="EMBL" id="LSSM01000003">
    <property type="protein sequence ID" value="OMJ30432.1"/>
    <property type="molecule type" value="Genomic_DNA"/>
</dbReference>